<accession>A0A8J8YA86</accession>
<sequence>MAEIEKQHFSSPTEEFIWWTQYIHQVEYNRSNRFIYQFYGSWFCMLDLNSGSKRSEVGGGMRQWARRGQPRCHGLEKAEVEYGGESRRLGWEPTRHGAGDAGEAEWGRNRAASTCIVFVFWKSATMTTRRDRQEASASNRQFLITPFRLLCIHSFVLQPSELNFEVGYINVIYSSIDSWNEIMVVIQCPDLINFNPVDISKLANITEVWIVVGNHRIVQSPDS</sequence>
<dbReference type="EMBL" id="CM000148">
    <property type="protein sequence ID" value="EAZ18802.1"/>
    <property type="molecule type" value="Genomic_DNA"/>
</dbReference>
<dbReference type="Proteomes" id="UP000007752">
    <property type="component" value="Chromosome 11"/>
</dbReference>
<name>A0A8J8YA86_ORYSJ</name>
<reference evidence="1" key="2">
    <citation type="submission" date="2008-12" db="EMBL/GenBank/DDBJ databases">
        <title>Improved gene annotation of the rice (Oryza sativa) genomes.</title>
        <authorList>
            <person name="Wang J."/>
            <person name="Li R."/>
            <person name="Fan W."/>
            <person name="Huang Q."/>
            <person name="Zhang J."/>
            <person name="Zhou Y."/>
            <person name="Hu Y."/>
            <person name="Zi S."/>
            <person name="Li J."/>
            <person name="Ni P."/>
            <person name="Zheng H."/>
            <person name="Zhang Y."/>
            <person name="Zhao M."/>
            <person name="Hao Q."/>
            <person name="McDermott J."/>
            <person name="Samudrala R."/>
            <person name="Kristiansen K."/>
            <person name="Wong G.K.-S."/>
        </authorList>
    </citation>
    <scope>NUCLEOTIDE SEQUENCE</scope>
</reference>
<dbReference type="AlphaFoldDB" id="A0A8J8YA86"/>
<gene>
    <name evidence="1" type="ORF">OsJ_34331</name>
</gene>
<proteinExistence type="predicted"/>
<protein>
    <submittedName>
        <fullName evidence="1">Uncharacterized protein</fullName>
    </submittedName>
</protein>
<reference evidence="1" key="1">
    <citation type="journal article" date="2005" name="PLoS Biol.">
        <title>The genomes of Oryza sativa: a history of duplications.</title>
        <authorList>
            <person name="Yu J."/>
            <person name="Wang J."/>
            <person name="Lin W."/>
            <person name="Li S."/>
            <person name="Li H."/>
            <person name="Zhou J."/>
            <person name="Ni P."/>
            <person name="Dong W."/>
            <person name="Hu S."/>
            <person name="Zeng C."/>
            <person name="Zhang J."/>
            <person name="Zhang Y."/>
            <person name="Li R."/>
            <person name="Xu Z."/>
            <person name="Li S."/>
            <person name="Li X."/>
            <person name="Zheng H."/>
            <person name="Cong L."/>
            <person name="Lin L."/>
            <person name="Yin J."/>
            <person name="Geng J."/>
            <person name="Li G."/>
            <person name="Shi J."/>
            <person name="Liu J."/>
            <person name="Lv H."/>
            <person name="Li J."/>
            <person name="Wang J."/>
            <person name="Deng Y."/>
            <person name="Ran L."/>
            <person name="Shi X."/>
            <person name="Wang X."/>
            <person name="Wu Q."/>
            <person name="Li C."/>
            <person name="Ren X."/>
            <person name="Wang J."/>
            <person name="Wang X."/>
            <person name="Li D."/>
            <person name="Liu D."/>
            <person name="Zhang X."/>
            <person name="Ji Z."/>
            <person name="Zhao W."/>
            <person name="Sun Y."/>
            <person name="Zhang Z."/>
            <person name="Bao J."/>
            <person name="Han Y."/>
            <person name="Dong L."/>
            <person name="Ji J."/>
            <person name="Chen P."/>
            <person name="Wu S."/>
            <person name="Liu J."/>
            <person name="Xiao Y."/>
            <person name="Bu D."/>
            <person name="Tan J."/>
            <person name="Yang L."/>
            <person name="Ye C."/>
            <person name="Zhang J."/>
            <person name="Xu J."/>
            <person name="Zhou Y."/>
            <person name="Yu Y."/>
            <person name="Zhang B."/>
            <person name="Zhuang S."/>
            <person name="Wei H."/>
            <person name="Liu B."/>
            <person name="Lei M."/>
            <person name="Yu H."/>
            <person name="Li Y."/>
            <person name="Xu H."/>
            <person name="Wei S."/>
            <person name="He X."/>
            <person name="Fang L."/>
            <person name="Zhang Z."/>
            <person name="Zhang Y."/>
            <person name="Huang X."/>
            <person name="Su Z."/>
            <person name="Tong W."/>
            <person name="Li J."/>
            <person name="Tong Z."/>
            <person name="Li S."/>
            <person name="Ye J."/>
            <person name="Wang L."/>
            <person name="Fang L."/>
            <person name="Lei T."/>
            <person name="Chen C."/>
            <person name="Chen H."/>
            <person name="Xu Z."/>
            <person name="Li H."/>
            <person name="Huang H."/>
            <person name="Zhang F."/>
            <person name="Xu H."/>
            <person name="Li N."/>
            <person name="Zhao C."/>
            <person name="Li S."/>
            <person name="Dong L."/>
            <person name="Huang Y."/>
            <person name="Li L."/>
            <person name="Xi Y."/>
            <person name="Qi Q."/>
            <person name="Li W."/>
            <person name="Zhang B."/>
            <person name="Hu W."/>
            <person name="Zhang Y."/>
            <person name="Tian X."/>
            <person name="Jiao Y."/>
            <person name="Liang X."/>
            <person name="Jin J."/>
            <person name="Gao L."/>
            <person name="Zheng W."/>
            <person name="Hao B."/>
            <person name="Liu S."/>
            <person name="Wang W."/>
            <person name="Yuan L."/>
            <person name="Cao M."/>
            <person name="McDermott J."/>
            <person name="Samudrala R."/>
            <person name="Wang J."/>
            <person name="Wong G.K."/>
            <person name="Yang H."/>
        </authorList>
    </citation>
    <scope>NUCLEOTIDE SEQUENCE [LARGE SCALE GENOMIC DNA]</scope>
</reference>
<organism evidence="1">
    <name type="scientific">Oryza sativa subsp. japonica</name>
    <name type="common">Rice</name>
    <dbReference type="NCBI Taxonomy" id="39947"/>
    <lineage>
        <taxon>Eukaryota</taxon>
        <taxon>Viridiplantae</taxon>
        <taxon>Streptophyta</taxon>
        <taxon>Embryophyta</taxon>
        <taxon>Tracheophyta</taxon>
        <taxon>Spermatophyta</taxon>
        <taxon>Magnoliopsida</taxon>
        <taxon>Liliopsida</taxon>
        <taxon>Poales</taxon>
        <taxon>Poaceae</taxon>
        <taxon>BOP clade</taxon>
        <taxon>Oryzoideae</taxon>
        <taxon>Oryzeae</taxon>
        <taxon>Oryzinae</taxon>
        <taxon>Oryza</taxon>
        <taxon>Oryza sativa</taxon>
    </lineage>
</organism>
<evidence type="ECO:0000313" key="1">
    <source>
        <dbReference type="EMBL" id="EAZ18802.1"/>
    </source>
</evidence>